<evidence type="ECO:0000313" key="1">
    <source>
        <dbReference type="EMBL" id="ALV06629.1"/>
    </source>
</evidence>
<dbReference type="RefSeq" id="WP_058934876.1">
    <property type="nucleotide sequence ID" value="NZ_CP013729.1"/>
</dbReference>
<reference evidence="1 2" key="1">
    <citation type="submission" date="2015-12" db="EMBL/GenBank/DDBJ databases">
        <title>Complete genome of Roseateles depolymerans KCTC 42856.</title>
        <authorList>
            <person name="Kim K.M."/>
        </authorList>
    </citation>
    <scope>NUCLEOTIDE SEQUENCE [LARGE SCALE GENOMIC DNA]</scope>
    <source>
        <strain evidence="1 2">KCTC 42856</strain>
    </source>
</reference>
<protein>
    <submittedName>
        <fullName evidence="1">Uncharacterized protein</fullName>
    </submittedName>
</protein>
<dbReference type="OrthoDB" id="8686983at2"/>
<gene>
    <name evidence="1" type="ORF">RD2015_2156</name>
</gene>
<name>A0A0U3E0G4_9BURK</name>
<proteinExistence type="predicted"/>
<organism evidence="1 2">
    <name type="scientific">Roseateles depolymerans</name>
    <dbReference type="NCBI Taxonomy" id="76731"/>
    <lineage>
        <taxon>Bacteria</taxon>
        <taxon>Pseudomonadati</taxon>
        <taxon>Pseudomonadota</taxon>
        <taxon>Betaproteobacteria</taxon>
        <taxon>Burkholderiales</taxon>
        <taxon>Sphaerotilaceae</taxon>
        <taxon>Roseateles</taxon>
    </lineage>
</organism>
<dbReference type="AlphaFoldDB" id="A0A0U3E0G4"/>
<dbReference type="Proteomes" id="UP000060699">
    <property type="component" value="Chromosome"/>
</dbReference>
<dbReference type="KEGG" id="rdp:RD2015_2156"/>
<dbReference type="STRING" id="76731.RD2015_2156"/>
<keyword evidence="2" id="KW-1185">Reference proteome</keyword>
<dbReference type="InterPro" id="IPR025354">
    <property type="entry name" value="DUF4258"/>
</dbReference>
<evidence type="ECO:0000313" key="2">
    <source>
        <dbReference type="Proteomes" id="UP000060699"/>
    </source>
</evidence>
<dbReference type="Pfam" id="PF14076">
    <property type="entry name" value="DUF4258"/>
    <property type="match status" value="1"/>
</dbReference>
<accession>A0A0U3E0G4</accession>
<sequence>MSLTRLSLQQLQRHIRTQAARTELVFLTTHARKRMAERKVSMAEVLECLRRGSLRTPAEVDVKTGHLICRMNWWGAERDLTTCVALSDDEPSLIVITVIV</sequence>
<dbReference type="EMBL" id="CP013729">
    <property type="protein sequence ID" value="ALV06629.1"/>
    <property type="molecule type" value="Genomic_DNA"/>
</dbReference>